<proteinExistence type="predicted"/>
<dbReference type="Proteomes" id="UP000321089">
    <property type="component" value="Unassembled WGS sequence"/>
</dbReference>
<comment type="caution">
    <text evidence="1">The sequence shown here is derived from an EMBL/GenBank/DDBJ whole genome shotgun (WGS) entry which is preliminary data.</text>
</comment>
<sequence length="70" mass="8223">MELNKNALIELMNNKFNGSYTKLAKALGIDVAYVYRVLVKERNCGAKFYSCIIQWCNSNDEDYNKYIFLR</sequence>
<evidence type="ECO:0000313" key="2">
    <source>
        <dbReference type="Proteomes" id="UP000321089"/>
    </source>
</evidence>
<protein>
    <submittedName>
        <fullName evidence="1">Uncharacterized protein</fullName>
    </submittedName>
</protein>
<reference evidence="1 2" key="1">
    <citation type="submission" date="2019-07" db="EMBL/GenBank/DDBJ databases">
        <title>Whole genome shotgun sequence of Clostridium butyricum NBRC 3858.</title>
        <authorList>
            <person name="Hosoyama A."/>
            <person name="Uohara A."/>
            <person name="Ohji S."/>
            <person name="Ichikawa N."/>
        </authorList>
    </citation>
    <scope>NUCLEOTIDE SEQUENCE [LARGE SCALE GENOMIC DNA]</scope>
    <source>
        <strain evidence="1 2">NBRC 3858</strain>
    </source>
</reference>
<gene>
    <name evidence="1" type="ORF">CBU02nite_26210</name>
</gene>
<dbReference type="EMBL" id="BKBC01000040">
    <property type="protein sequence ID" value="GEQ22115.1"/>
    <property type="molecule type" value="Genomic_DNA"/>
</dbReference>
<organism evidence="1 2">
    <name type="scientific">Clostridium butyricum</name>
    <dbReference type="NCBI Taxonomy" id="1492"/>
    <lineage>
        <taxon>Bacteria</taxon>
        <taxon>Bacillati</taxon>
        <taxon>Bacillota</taxon>
        <taxon>Clostridia</taxon>
        <taxon>Eubacteriales</taxon>
        <taxon>Clostridiaceae</taxon>
        <taxon>Clostridium</taxon>
    </lineage>
</organism>
<name>A0A512TPE5_CLOBU</name>
<dbReference type="RefSeq" id="WP_124229622.1">
    <property type="nucleotide sequence ID" value="NZ_BKBC01000040.1"/>
</dbReference>
<dbReference type="AlphaFoldDB" id="A0A512TPE5"/>
<evidence type="ECO:0000313" key="1">
    <source>
        <dbReference type="EMBL" id="GEQ22115.1"/>
    </source>
</evidence>
<accession>A0A512TPE5</accession>